<dbReference type="InterPro" id="IPR050612">
    <property type="entry name" value="Prok_Mopterin_Oxidored"/>
</dbReference>
<dbReference type="SUPFAM" id="SSF53706">
    <property type="entry name" value="Formate dehydrogenase/DMSO reductase, domains 1-3"/>
    <property type="match status" value="1"/>
</dbReference>
<dbReference type="GO" id="GO:0043546">
    <property type="term" value="F:molybdopterin cofactor binding"/>
    <property type="evidence" value="ECO:0007669"/>
    <property type="project" value="InterPro"/>
</dbReference>
<dbReference type="GO" id="GO:0051539">
    <property type="term" value="F:4 iron, 4 sulfur cluster binding"/>
    <property type="evidence" value="ECO:0007669"/>
    <property type="project" value="UniProtKB-KW"/>
</dbReference>
<reference evidence="11 12" key="1">
    <citation type="submission" date="2018-03" db="EMBL/GenBank/DDBJ databases">
        <title>Genome sequence of Clostridium luticellarii DSM 29923.</title>
        <authorList>
            <person name="Poehlein A."/>
            <person name="Daniel R."/>
        </authorList>
    </citation>
    <scope>NUCLEOTIDE SEQUENCE [LARGE SCALE GENOMIC DNA]</scope>
    <source>
        <strain evidence="11 12">DSM 29923</strain>
    </source>
</reference>
<comment type="similarity">
    <text evidence="2">Belongs to the prokaryotic molybdopterin-containing oxidoreductase family.</text>
</comment>
<comment type="cofactor">
    <cofactor evidence="1">
        <name>Mo-bis(molybdopterin guanine dinucleotide)</name>
        <dbReference type="ChEBI" id="CHEBI:60539"/>
    </cofactor>
</comment>
<keyword evidence="12" id="KW-1185">Reference proteome</keyword>
<dbReference type="InterPro" id="IPR006656">
    <property type="entry name" value="Mopterin_OxRdtase"/>
</dbReference>
<dbReference type="InterPro" id="IPR006655">
    <property type="entry name" value="Mopterin_OxRdtase_prok_CS"/>
</dbReference>
<keyword evidence="5" id="KW-0479">Metal-binding</keyword>
<evidence type="ECO:0000256" key="4">
    <source>
        <dbReference type="ARBA" id="ARBA00022505"/>
    </source>
</evidence>
<evidence type="ECO:0000256" key="9">
    <source>
        <dbReference type="ARBA" id="ARBA00023014"/>
    </source>
</evidence>
<dbReference type="RefSeq" id="WP_106010013.1">
    <property type="nucleotide sequence ID" value="NZ_JALCPJ010000047.1"/>
</dbReference>
<evidence type="ECO:0000256" key="3">
    <source>
        <dbReference type="ARBA" id="ARBA00022485"/>
    </source>
</evidence>
<dbReference type="AlphaFoldDB" id="A0A2T0BKQ0"/>
<evidence type="ECO:0000313" key="12">
    <source>
        <dbReference type="Proteomes" id="UP000237798"/>
    </source>
</evidence>
<dbReference type="EC" id="1.97.1.-" evidence="11"/>
<dbReference type="Gene3D" id="3.40.228.10">
    <property type="entry name" value="Dimethylsulfoxide Reductase, domain 2"/>
    <property type="match status" value="2"/>
</dbReference>
<dbReference type="Pfam" id="PF04879">
    <property type="entry name" value="Molybdop_Fe4S4"/>
    <property type="match status" value="1"/>
</dbReference>
<dbReference type="InterPro" id="IPR006657">
    <property type="entry name" value="MoPterin_dinucl-bd_dom"/>
</dbReference>
<dbReference type="InterPro" id="IPR009010">
    <property type="entry name" value="Asp_de-COase-like_dom_sf"/>
</dbReference>
<evidence type="ECO:0000256" key="1">
    <source>
        <dbReference type="ARBA" id="ARBA00001942"/>
    </source>
</evidence>
<dbReference type="PROSITE" id="PS00932">
    <property type="entry name" value="MOLYBDOPTERIN_PROK_3"/>
    <property type="match status" value="1"/>
</dbReference>
<dbReference type="OrthoDB" id="9803192at2"/>
<keyword evidence="7 11" id="KW-0560">Oxidoreductase</keyword>
<keyword evidence="6" id="KW-0732">Signal</keyword>
<keyword evidence="3" id="KW-0004">4Fe-4S</keyword>
<dbReference type="Gene3D" id="3.40.50.740">
    <property type="match status" value="2"/>
</dbReference>
<evidence type="ECO:0000256" key="8">
    <source>
        <dbReference type="ARBA" id="ARBA00023004"/>
    </source>
</evidence>
<dbReference type="PANTHER" id="PTHR43742:SF9">
    <property type="entry name" value="TETRATHIONATE REDUCTASE SUBUNIT A"/>
    <property type="match status" value="1"/>
</dbReference>
<evidence type="ECO:0000256" key="6">
    <source>
        <dbReference type="ARBA" id="ARBA00022729"/>
    </source>
</evidence>
<accession>A0A2T0BKQ0</accession>
<keyword evidence="4" id="KW-0500">Molybdenum</keyword>
<dbReference type="Pfam" id="PF01568">
    <property type="entry name" value="Molydop_binding"/>
    <property type="match status" value="1"/>
</dbReference>
<protein>
    <submittedName>
        <fullName evidence="11">Perchlorate reductase subunit alpha</fullName>
        <ecNumber evidence="11">1.97.1.-</ecNumber>
    </submittedName>
</protein>
<gene>
    <name evidence="11" type="primary">pcrA_2</name>
    <name evidence="11" type="ORF">CLLU_23980</name>
</gene>
<proteinExistence type="inferred from homology"/>
<dbReference type="PANTHER" id="PTHR43742">
    <property type="entry name" value="TRIMETHYLAMINE-N-OXIDE REDUCTASE"/>
    <property type="match status" value="1"/>
</dbReference>
<dbReference type="SMART" id="SM00926">
    <property type="entry name" value="Molybdop_Fe4S4"/>
    <property type="match status" value="1"/>
</dbReference>
<dbReference type="EMBL" id="PVXP01000037">
    <property type="protein sequence ID" value="PRR84470.1"/>
    <property type="molecule type" value="Genomic_DNA"/>
</dbReference>
<evidence type="ECO:0000259" key="10">
    <source>
        <dbReference type="PROSITE" id="PS51669"/>
    </source>
</evidence>
<dbReference type="Gene3D" id="3.30.2070.10">
    <property type="entry name" value="Formate dehydrogenase/DMSO reductase"/>
    <property type="match status" value="1"/>
</dbReference>
<evidence type="ECO:0000313" key="11">
    <source>
        <dbReference type="EMBL" id="PRR84470.1"/>
    </source>
</evidence>
<dbReference type="SUPFAM" id="SSF50692">
    <property type="entry name" value="ADC-like"/>
    <property type="match status" value="1"/>
</dbReference>
<dbReference type="PROSITE" id="PS51669">
    <property type="entry name" value="4FE4S_MOW_BIS_MGD"/>
    <property type="match status" value="1"/>
</dbReference>
<evidence type="ECO:0000256" key="7">
    <source>
        <dbReference type="ARBA" id="ARBA00023002"/>
    </source>
</evidence>
<evidence type="ECO:0000256" key="5">
    <source>
        <dbReference type="ARBA" id="ARBA00022723"/>
    </source>
</evidence>
<feature type="domain" description="4Fe-4S Mo/W bis-MGD-type" evidence="10">
    <location>
        <begin position="44"/>
        <end position="100"/>
    </location>
</feature>
<comment type="caution">
    <text evidence="11">The sequence shown here is derived from an EMBL/GenBank/DDBJ whole genome shotgun (WGS) entry which is preliminary data.</text>
</comment>
<dbReference type="Gene3D" id="2.20.25.90">
    <property type="entry name" value="ADC-like domains"/>
    <property type="match status" value="1"/>
</dbReference>
<dbReference type="GO" id="GO:0016491">
    <property type="term" value="F:oxidoreductase activity"/>
    <property type="evidence" value="ECO:0007669"/>
    <property type="project" value="UniProtKB-KW"/>
</dbReference>
<evidence type="ECO:0000256" key="2">
    <source>
        <dbReference type="ARBA" id="ARBA00010312"/>
    </source>
</evidence>
<dbReference type="GO" id="GO:0046872">
    <property type="term" value="F:metal ion binding"/>
    <property type="evidence" value="ECO:0007669"/>
    <property type="project" value="UniProtKB-KW"/>
</dbReference>
<dbReference type="Pfam" id="PF00384">
    <property type="entry name" value="Molybdopterin"/>
    <property type="match status" value="1"/>
</dbReference>
<keyword evidence="9" id="KW-0411">Iron-sulfur</keyword>
<name>A0A2T0BKQ0_9CLOT</name>
<sequence length="895" mass="100665">MEEQKSNKKDFLSAINIPGITSALDHSEGLVKSATILDETTSSAKIVRTCCRACISNCGVIAHVKNGRVVKLEGDPENPMSKGSMCAKGLSGIQALYNPNRNKYPLLRVGKRGENKWKRISWDEAIDILARKLMKTREKYGAEAVLCSTGGGGNPEFWSIARFCNVFGTPNWFEPGCAQCYLPRILANNLMYGGSDYSIADSNCLEIYYTKDTPMKCLVLWGAAPSYSSPAMGGGAVADLRANGVKTVVIDPRMTPDAAKADVWLPIRPGSDVALLQAWTRYIIDKNLYDSDFVLKWTNLPYLVDVKTKMFLRANKSNEPEIPDTFMVWDTKTNSAKPLAYPWNDDLTPALEGSFNVNGVECKTGFQLLKERVEPYTIQNAAEICWLDADKLEEAINIYAQNSPAGLCLGVATDQSPNSVQAAMAAVILNALMGNIERPGSLMQRFKTSGVIPGDAAVSTYIVPAARKMLPEEQLKKRLGGTEYKGLLFWWAGHPASVKKAILTGKPYKPRVWIERSGNKFANVADSKSWVPAIKEMEFVVHMYMYPTSFSNYADMLLPAAEWLETDMPVESCNKVFARQAVTHLWETMDETLFWSKLAKRCAELGHENCRKAFDPEFMGGDLPYWKDMNELLNRCTSAFDMTWDEFKKKAPFEFLPKNEWKQYYVYKQNNPKTGKPRGFDTPSKKIELYLESLITLGRTGMPYSTCELPPASKDYDPLPYYLEPSESPIEDSELAKKYPLVMTNGRLPFYHHSTLRNVPWLREMYPVPEIWIHPEAAKTYGISHGDWVWVESLRGKIKAKANVTKGINPGAVYMERFVFPENYHTETEGWREMNVNVLSKSTAPYNDVVGTYTLRGFLVRVSRAEDGPPKGVWTKPEQFKAWLPQPSDPTEVVK</sequence>
<dbReference type="InterPro" id="IPR006963">
    <property type="entry name" value="Mopterin_OxRdtase_4Fe-4S_dom"/>
</dbReference>
<dbReference type="Gene3D" id="2.40.40.20">
    <property type="match status" value="1"/>
</dbReference>
<keyword evidence="8" id="KW-0408">Iron</keyword>
<organism evidence="11 12">
    <name type="scientific">Clostridium luticellarii</name>
    <dbReference type="NCBI Taxonomy" id="1691940"/>
    <lineage>
        <taxon>Bacteria</taxon>
        <taxon>Bacillati</taxon>
        <taxon>Bacillota</taxon>
        <taxon>Clostridia</taxon>
        <taxon>Eubacteriales</taxon>
        <taxon>Clostridiaceae</taxon>
        <taxon>Clostridium</taxon>
    </lineage>
</organism>
<dbReference type="Proteomes" id="UP000237798">
    <property type="component" value="Unassembled WGS sequence"/>
</dbReference>